<dbReference type="InterPro" id="IPR010946">
    <property type="entry name" value="GGGP_synth"/>
</dbReference>
<dbReference type="SUPFAM" id="SSF51395">
    <property type="entry name" value="FMN-linked oxidoreductases"/>
    <property type="match status" value="1"/>
</dbReference>
<dbReference type="CDD" id="cd02812">
    <property type="entry name" value="PcrB_like"/>
    <property type="match status" value="1"/>
</dbReference>
<evidence type="ECO:0000256" key="6">
    <source>
        <dbReference type="ARBA" id="ARBA00023098"/>
    </source>
</evidence>
<comment type="pathway">
    <text evidence="10">Membrane lipid metabolism; glycerophospholipid metabolism.</text>
</comment>
<comment type="subcellular location">
    <subcellularLocation>
        <location evidence="10">Cytoplasm</location>
    </subcellularLocation>
</comment>
<dbReference type="EC" id="2.5.1.41" evidence="10"/>
<dbReference type="PANTHER" id="PTHR40029:SF2">
    <property type="entry name" value="HEPTAPRENYLGLYCERYL PHOSPHATE SYNTHASE"/>
    <property type="match status" value="1"/>
</dbReference>
<keyword evidence="4 10" id="KW-0479">Metal-binding</keyword>
<dbReference type="GO" id="GO:0047294">
    <property type="term" value="F:phosphoglycerol geranylgeranyltransferase activity"/>
    <property type="evidence" value="ECO:0007669"/>
    <property type="project" value="UniProtKB-UniRule"/>
</dbReference>
<comment type="catalytic activity">
    <reaction evidence="9 10">
        <text>sn-glycerol 1-phosphate + (2E,6E,10E)-geranylgeranyl diphosphate = sn-3-O-(geranylgeranyl)glycerol 1-phosphate + diphosphate</text>
        <dbReference type="Rhea" id="RHEA:23404"/>
        <dbReference type="ChEBI" id="CHEBI:33019"/>
        <dbReference type="ChEBI" id="CHEBI:57677"/>
        <dbReference type="ChEBI" id="CHEBI:57685"/>
        <dbReference type="ChEBI" id="CHEBI:58756"/>
        <dbReference type="EC" id="2.5.1.41"/>
    </reaction>
</comment>
<evidence type="ECO:0000256" key="5">
    <source>
        <dbReference type="ARBA" id="ARBA00022842"/>
    </source>
</evidence>
<evidence type="ECO:0000256" key="7">
    <source>
        <dbReference type="ARBA" id="ARBA00023209"/>
    </source>
</evidence>
<evidence type="ECO:0000313" key="11">
    <source>
        <dbReference type="EMBL" id="HEH30802.1"/>
    </source>
</evidence>
<evidence type="ECO:0000256" key="4">
    <source>
        <dbReference type="ARBA" id="ARBA00022723"/>
    </source>
</evidence>
<keyword evidence="5 10" id="KW-0460">Magnesium</keyword>
<evidence type="ECO:0000256" key="3">
    <source>
        <dbReference type="ARBA" id="ARBA00022679"/>
    </source>
</evidence>
<feature type="binding site" evidence="10">
    <location>
        <begin position="230"/>
        <end position="231"/>
    </location>
    <ligand>
        <name>sn-glycerol 1-phosphate</name>
        <dbReference type="ChEBI" id="CHEBI:57685"/>
    </ligand>
</feature>
<dbReference type="GO" id="GO:0000287">
    <property type="term" value="F:magnesium ion binding"/>
    <property type="evidence" value="ECO:0007669"/>
    <property type="project" value="UniProtKB-UniRule"/>
</dbReference>
<dbReference type="Pfam" id="PF01884">
    <property type="entry name" value="PcrB"/>
    <property type="match status" value="1"/>
</dbReference>
<feature type="binding site" evidence="10">
    <location>
        <position position="57"/>
    </location>
    <ligand>
        <name>Mg(2+)</name>
        <dbReference type="ChEBI" id="CHEBI:18420"/>
    </ligand>
</feature>
<keyword evidence="6 10" id="KW-0443">Lipid metabolism</keyword>
<accession>A0A7J3YU05</accession>
<dbReference type="HAMAP" id="MF_00112">
    <property type="entry name" value="GGGP_HepGP_synthase"/>
    <property type="match status" value="1"/>
</dbReference>
<name>A0A7J3YU05_9CREN</name>
<dbReference type="NCBIfam" id="TIGR01769">
    <property type="entry name" value="GGGP"/>
    <property type="match status" value="1"/>
</dbReference>
<comment type="similarity">
    <text evidence="10">Belongs to the GGGP/HepGP synthase family. Group II subfamily.</text>
</comment>
<proteinExistence type="inferred from homology"/>
<dbReference type="InterPro" id="IPR038597">
    <property type="entry name" value="GGGP/HepGP_synthase_sf"/>
</dbReference>
<dbReference type="InterPro" id="IPR008205">
    <property type="entry name" value="GGGP_HepGP_synthase"/>
</dbReference>
<dbReference type="Gene3D" id="3.20.20.390">
    <property type="entry name" value="FMN-linked oxidoreductases"/>
    <property type="match status" value="1"/>
</dbReference>
<evidence type="ECO:0000256" key="10">
    <source>
        <dbReference type="HAMAP-Rule" id="MF_00112"/>
    </source>
</evidence>
<dbReference type="GO" id="GO:0046474">
    <property type="term" value="P:glycerophospholipid biosynthetic process"/>
    <property type="evidence" value="ECO:0007669"/>
    <property type="project" value="UniProtKB-UniRule"/>
</dbReference>
<feature type="binding site" evidence="10">
    <location>
        <position position="27"/>
    </location>
    <ligand>
        <name>Mg(2+)</name>
        <dbReference type="ChEBI" id="CHEBI:18420"/>
    </ligand>
</feature>
<keyword evidence="7 10" id="KW-0594">Phospholipid biosynthesis</keyword>
<comment type="caution">
    <text evidence="10">Lacks conserved residue(s) required for the propagation of feature annotation.</text>
</comment>
<keyword evidence="3 10" id="KW-0808">Transferase</keyword>
<keyword evidence="1 10" id="KW-0963">Cytoplasm</keyword>
<dbReference type="AlphaFoldDB" id="A0A7J3YU05"/>
<feature type="binding site" evidence="10">
    <location>
        <begin position="208"/>
        <end position="209"/>
    </location>
    <ligand>
        <name>sn-glycerol 1-phosphate</name>
        <dbReference type="ChEBI" id="CHEBI:57685"/>
    </ligand>
</feature>
<sequence length="250" mass="26911">MKYRGMVYKLIERELSSGSKVHFTLIDPEKAQSMEWLSKVLKRVIDAGTDAILIGGSLQVFVDDVEKIVTLVEEFDKPSILFPGNLTGLARNADAVLFISLLNSDNPYYIVGAHIVAAPLIKRIGLEVLPTGYIIVGNWDASVSIMGRARPIPYDKPGIGAAHALAAKFLGMKFVYLEAGSGAPQPVPTTFVSVVKKAIEDTILIVGGGIRSPDKAVEILKAGADVIVTGTVVEEKLEDAVKIIEAVKKR</sequence>
<evidence type="ECO:0000313" key="12">
    <source>
        <dbReference type="EMBL" id="HHP92044.1"/>
    </source>
</evidence>
<dbReference type="NCBIfam" id="TIGR01768">
    <property type="entry name" value="GGGP-family"/>
    <property type="match status" value="1"/>
</dbReference>
<dbReference type="EMBL" id="DRYU01000003">
    <property type="protein sequence ID" value="HHP92044.1"/>
    <property type="molecule type" value="Genomic_DNA"/>
</dbReference>
<dbReference type="GO" id="GO:0005737">
    <property type="term" value="C:cytoplasm"/>
    <property type="evidence" value="ECO:0007669"/>
    <property type="project" value="UniProtKB-SubCell"/>
</dbReference>
<gene>
    <name evidence="12" type="ORF">ENM70_00205</name>
    <name evidence="11" type="ORF">ENP99_01620</name>
</gene>
<reference evidence="12" key="1">
    <citation type="journal article" date="2020" name="mSystems">
        <title>Genome- and Community-Level Interaction Insights into Carbon Utilization and Element Cycling Functions of Hydrothermarchaeota in Hydrothermal Sediment.</title>
        <authorList>
            <person name="Zhou Z."/>
            <person name="Liu Y."/>
            <person name="Xu W."/>
            <person name="Pan J."/>
            <person name="Luo Z.H."/>
            <person name="Li M."/>
        </authorList>
    </citation>
    <scope>NUCLEOTIDE SEQUENCE [LARGE SCALE GENOMIC DNA]</scope>
    <source>
        <strain evidence="12">SpSt-1109</strain>
        <strain evidence="11">SpSt-27</strain>
    </source>
</reference>
<organism evidence="12">
    <name type="scientific">Ignisphaera aggregans</name>
    <dbReference type="NCBI Taxonomy" id="334771"/>
    <lineage>
        <taxon>Archaea</taxon>
        <taxon>Thermoproteota</taxon>
        <taxon>Thermoprotei</taxon>
        <taxon>Desulfurococcales</taxon>
        <taxon>Desulfurococcaceae</taxon>
        <taxon>Ignisphaera</taxon>
    </lineage>
</organism>
<dbReference type="EMBL" id="DSLL01000010">
    <property type="protein sequence ID" value="HEH30802.1"/>
    <property type="molecule type" value="Genomic_DNA"/>
</dbReference>
<evidence type="ECO:0000256" key="8">
    <source>
        <dbReference type="ARBA" id="ARBA00023264"/>
    </source>
</evidence>
<dbReference type="InterPro" id="IPR039074">
    <property type="entry name" value="GGGP/HepGP_synthase_I"/>
</dbReference>
<protein>
    <recommendedName>
        <fullName evidence="10">Geranylgeranylglyceryl phosphate synthase</fullName>
        <shortName evidence="10">GGGP synthase</shortName>
        <shortName evidence="10">GGGPS</shortName>
        <ecNumber evidence="10">2.5.1.41</ecNumber>
    </recommendedName>
    <alternativeName>
        <fullName evidence="10">(S)-3-O-geranylgeranylglyceryl phosphate synthase</fullName>
    </alternativeName>
    <alternativeName>
        <fullName evidence="10">Phosphoglycerol geranylgeranyltransferase</fullName>
    </alternativeName>
</protein>
<keyword evidence="8 10" id="KW-1208">Phospholipid metabolism</keyword>
<comment type="caution">
    <text evidence="12">The sequence shown here is derived from an EMBL/GenBank/DDBJ whole genome shotgun (WGS) entry which is preliminary data.</text>
</comment>
<feature type="binding site" evidence="10">
    <location>
        <begin position="176"/>
        <end position="182"/>
    </location>
    <ligand>
        <name>sn-glycerol 1-phosphate</name>
        <dbReference type="ChEBI" id="CHEBI:57685"/>
    </ligand>
</feature>
<keyword evidence="2 10" id="KW-0444">Lipid biosynthesis</keyword>
<dbReference type="PANTHER" id="PTHR40029">
    <property type="match status" value="1"/>
</dbReference>
<evidence type="ECO:0000256" key="9">
    <source>
        <dbReference type="ARBA" id="ARBA00047288"/>
    </source>
</evidence>
<evidence type="ECO:0000256" key="1">
    <source>
        <dbReference type="ARBA" id="ARBA00022490"/>
    </source>
</evidence>
<dbReference type="NCBIfam" id="NF003198">
    <property type="entry name" value="PRK04169.1-2"/>
    <property type="match status" value="1"/>
</dbReference>
<evidence type="ECO:0000256" key="2">
    <source>
        <dbReference type="ARBA" id="ARBA00022516"/>
    </source>
</evidence>
<comment type="cofactor">
    <cofactor evidence="10">
        <name>Mg(2+)</name>
        <dbReference type="ChEBI" id="CHEBI:18420"/>
    </cofactor>
</comment>
<dbReference type="GO" id="GO:0120536">
    <property type="term" value="F:heptaprenylglyceryl phosphate synthase activity"/>
    <property type="evidence" value="ECO:0007669"/>
    <property type="project" value="UniProtKB-ARBA"/>
</dbReference>
<dbReference type="FunFam" id="3.20.20.390:FF:000001">
    <property type="entry name" value="Heptaprenylglyceryl phosphate synthase"/>
    <property type="match status" value="1"/>
</dbReference>
<comment type="function">
    <text evidence="10">Prenyltransferase that catalyzes the transfer of the geranylgeranyl moiety of geranylgeranyl diphosphate (GGPP) to the C3 hydroxyl of sn-glycerol-1-phosphate (G1P). This reaction is the first ether-bond-formation step in the biosynthesis of archaeal membrane lipids.</text>
</comment>
<dbReference type="UniPathway" id="UPA00940"/>